<dbReference type="Pfam" id="PF07885">
    <property type="entry name" value="Ion_trans_2"/>
    <property type="match status" value="1"/>
</dbReference>
<dbReference type="AlphaFoldDB" id="A0A834KGS0"/>
<organism evidence="10 11">
    <name type="scientific">Vespula germanica</name>
    <name type="common">German yellow jacket</name>
    <name type="synonym">Paravespula germanica</name>
    <dbReference type="NCBI Taxonomy" id="30212"/>
    <lineage>
        <taxon>Eukaryota</taxon>
        <taxon>Metazoa</taxon>
        <taxon>Ecdysozoa</taxon>
        <taxon>Arthropoda</taxon>
        <taxon>Hexapoda</taxon>
        <taxon>Insecta</taxon>
        <taxon>Pterygota</taxon>
        <taxon>Neoptera</taxon>
        <taxon>Endopterygota</taxon>
        <taxon>Hymenoptera</taxon>
        <taxon>Apocrita</taxon>
        <taxon>Aculeata</taxon>
        <taxon>Vespoidea</taxon>
        <taxon>Vespidae</taxon>
        <taxon>Vespinae</taxon>
        <taxon>Vespula</taxon>
    </lineage>
</organism>
<proteinExistence type="predicted"/>
<evidence type="ECO:0000256" key="7">
    <source>
        <dbReference type="ARBA" id="ARBA00023303"/>
    </source>
</evidence>
<gene>
    <name evidence="10" type="ORF">HZH68_005714</name>
</gene>
<name>A0A834KGS0_VESGE</name>
<evidence type="ECO:0000256" key="3">
    <source>
        <dbReference type="ARBA" id="ARBA00022692"/>
    </source>
</evidence>
<keyword evidence="5" id="KW-0406">Ion transport</keyword>
<evidence type="ECO:0000256" key="2">
    <source>
        <dbReference type="ARBA" id="ARBA00022448"/>
    </source>
</evidence>
<feature type="domain" description="Potassium channel" evidence="9">
    <location>
        <begin position="206"/>
        <end position="277"/>
    </location>
</feature>
<feature type="transmembrane region" description="Helical" evidence="8">
    <location>
        <begin position="57"/>
        <end position="78"/>
    </location>
</feature>
<evidence type="ECO:0000256" key="4">
    <source>
        <dbReference type="ARBA" id="ARBA00022989"/>
    </source>
</evidence>
<evidence type="ECO:0000256" key="6">
    <source>
        <dbReference type="ARBA" id="ARBA00023136"/>
    </source>
</evidence>
<evidence type="ECO:0000256" key="1">
    <source>
        <dbReference type="ARBA" id="ARBA00004141"/>
    </source>
</evidence>
<feature type="transmembrane region" description="Helical" evidence="8">
    <location>
        <begin position="200"/>
        <end position="221"/>
    </location>
</feature>
<dbReference type="EMBL" id="JACSDZ010000004">
    <property type="protein sequence ID" value="KAF7406345.1"/>
    <property type="molecule type" value="Genomic_DNA"/>
</dbReference>
<accession>A0A834KGS0</accession>
<keyword evidence="2" id="KW-0813">Transport</keyword>
<keyword evidence="4 8" id="KW-1133">Transmembrane helix</keyword>
<keyword evidence="11" id="KW-1185">Reference proteome</keyword>
<dbReference type="Proteomes" id="UP000617340">
    <property type="component" value="Unassembled WGS sequence"/>
</dbReference>
<comment type="caution">
    <text evidence="10">The sequence shown here is derived from an EMBL/GenBank/DDBJ whole genome shotgun (WGS) entry which is preliminary data.</text>
</comment>
<keyword evidence="7" id="KW-0407">Ion channel</keyword>
<dbReference type="PANTHER" id="PTHR11003">
    <property type="entry name" value="POTASSIUM CHANNEL, SUBFAMILY K"/>
    <property type="match status" value="1"/>
</dbReference>
<dbReference type="InterPro" id="IPR003280">
    <property type="entry name" value="2pore_dom_K_chnl"/>
</dbReference>
<dbReference type="GO" id="GO:0005886">
    <property type="term" value="C:plasma membrane"/>
    <property type="evidence" value="ECO:0007669"/>
    <property type="project" value="TreeGrafter"/>
</dbReference>
<evidence type="ECO:0000256" key="8">
    <source>
        <dbReference type="SAM" id="Phobius"/>
    </source>
</evidence>
<dbReference type="GO" id="GO:0015271">
    <property type="term" value="F:outward rectifier potassium channel activity"/>
    <property type="evidence" value="ECO:0007669"/>
    <property type="project" value="TreeGrafter"/>
</dbReference>
<sequence length="376" mass="41928">MTLGVAVSKKTNSSIELGQYNGVSKDINGSESSNDIRNSDEIKPFLREETMRKIKSVAGHVGLLITLMVYTAAGGMVFRQIELPAELARLERLRTKLRTQRYRFLDTISNNTDVTNLRTLVNVKLREYEEAIQETAEAGMLVSFVTEAIEQDDRGLIELPPISTDRWSILQAVFFASTVLTTIATPCFTMNLAGRRSVGAVAAVALLFVYLACGAGMFMLWEDDWGFFEGFYFCFVTMTTIGFGDLVPKKPKYTLLCTLYILVGLALTSTIIELVRRQYAQSWRRLQALSGPLAETIRRLGEHAGGDMSALHSDLRKVLTVVSMPRLKWSQSDRSDSKEKEWEEAVEAVLRDIAASATTTPPKKPIVQIVVYESSV</sequence>
<dbReference type="GO" id="GO:0022841">
    <property type="term" value="F:potassium ion leak channel activity"/>
    <property type="evidence" value="ECO:0007669"/>
    <property type="project" value="TreeGrafter"/>
</dbReference>
<reference evidence="10" key="1">
    <citation type="journal article" date="2020" name="G3 (Bethesda)">
        <title>High-Quality Assemblies for Three Invasive Social Wasps from the &lt;i&gt;Vespula&lt;/i&gt; Genus.</title>
        <authorList>
            <person name="Harrop T.W.R."/>
            <person name="Guhlin J."/>
            <person name="McLaughlin G.M."/>
            <person name="Permina E."/>
            <person name="Stockwell P."/>
            <person name="Gilligan J."/>
            <person name="Le Lec M.F."/>
            <person name="Gruber M.A.M."/>
            <person name="Quinn O."/>
            <person name="Lovegrove M."/>
            <person name="Duncan E.J."/>
            <person name="Remnant E.J."/>
            <person name="Van Eeckhoven J."/>
            <person name="Graham B."/>
            <person name="Knapp R.A."/>
            <person name="Langford K.W."/>
            <person name="Kronenberg Z."/>
            <person name="Press M.O."/>
            <person name="Eacker S.M."/>
            <person name="Wilson-Rankin E.E."/>
            <person name="Purcell J."/>
            <person name="Lester P.J."/>
            <person name="Dearden P.K."/>
        </authorList>
    </citation>
    <scope>NUCLEOTIDE SEQUENCE</scope>
    <source>
        <strain evidence="10">Linc-1</strain>
    </source>
</reference>
<keyword evidence="6 8" id="KW-0472">Membrane</keyword>
<evidence type="ECO:0000313" key="10">
    <source>
        <dbReference type="EMBL" id="KAF7406345.1"/>
    </source>
</evidence>
<evidence type="ECO:0000313" key="11">
    <source>
        <dbReference type="Proteomes" id="UP000617340"/>
    </source>
</evidence>
<dbReference type="Gene3D" id="1.10.287.70">
    <property type="match status" value="2"/>
</dbReference>
<comment type="subcellular location">
    <subcellularLocation>
        <location evidence="1">Membrane</location>
        <topology evidence="1">Multi-pass membrane protein</topology>
    </subcellularLocation>
</comment>
<protein>
    <recommendedName>
        <fullName evidence="9">Potassium channel domain-containing protein</fullName>
    </recommendedName>
</protein>
<dbReference type="SUPFAM" id="SSF81324">
    <property type="entry name" value="Voltage-gated potassium channels"/>
    <property type="match status" value="2"/>
</dbReference>
<keyword evidence="3 8" id="KW-0812">Transmembrane</keyword>
<dbReference type="PANTHER" id="PTHR11003:SF142">
    <property type="entry name" value="POTASSIUM CHANNEL DOMAIN-CONTAINING PROTEIN"/>
    <property type="match status" value="1"/>
</dbReference>
<dbReference type="GO" id="GO:0030322">
    <property type="term" value="P:stabilization of membrane potential"/>
    <property type="evidence" value="ECO:0007669"/>
    <property type="project" value="TreeGrafter"/>
</dbReference>
<feature type="transmembrane region" description="Helical" evidence="8">
    <location>
        <begin position="169"/>
        <end position="188"/>
    </location>
</feature>
<evidence type="ECO:0000259" key="9">
    <source>
        <dbReference type="Pfam" id="PF07885"/>
    </source>
</evidence>
<feature type="transmembrane region" description="Helical" evidence="8">
    <location>
        <begin position="253"/>
        <end position="275"/>
    </location>
</feature>
<dbReference type="InterPro" id="IPR013099">
    <property type="entry name" value="K_chnl_dom"/>
</dbReference>
<evidence type="ECO:0000256" key="5">
    <source>
        <dbReference type="ARBA" id="ARBA00023065"/>
    </source>
</evidence>